<dbReference type="CDD" id="cd12797">
    <property type="entry name" value="M23_peptidase"/>
    <property type="match status" value="1"/>
</dbReference>
<dbReference type="InterPro" id="IPR050570">
    <property type="entry name" value="Cell_wall_metabolism_enzyme"/>
</dbReference>
<dbReference type="InterPro" id="IPR016047">
    <property type="entry name" value="M23ase_b-sheet_dom"/>
</dbReference>
<dbReference type="AlphaFoldDB" id="A0A9D9IJH9"/>
<comment type="caution">
    <text evidence="4">The sequence shown here is derived from an EMBL/GenBank/DDBJ whole genome shotgun (WGS) entry which is preliminary data.</text>
</comment>
<evidence type="ECO:0000256" key="2">
    <source>
        <dbReference type="SAM" id="Phobius"/>
    </source>
</evidence>
<reference evidence="4" key="2">
    <citation type="journal article" date="2021" name="PeerJ">
        <title>Extensive microbial diversity within the chicken gut microbiome revealed by metagenomics and culture.</title>
        <authorList>
            <person name="Gilroy R."/>
            <person name="Ravi A."/>
            <person name="Getino M."/>
            <person name="Pursley I."/>
            <person name="Horton D.L."/>
            <person name="Alikhan N.F."/>
            <person name="Baker D."/>
            <person name="Gharbi K."/>
            <person name="Hall N."/>
            <person name="Watson M."/>
            <person name="Adriaenssens E.M."/>
            <person name="Foster-Nyarko E."/>
            <person name="Jarju S."/>
            <person name="Secka A."/>
            <person name="Antonio M."/>
            <person name="Oren A."/>
            <person name="Chaudhuri R.R."/>
            <person name="La Ragione R."/>
            <person name="Hildebrand F."/>
            <person name="Pallen M.J."/>
        </authorList>
    </citation>
    <scope>NUCLEOTIDE SEQUENCE</scope>
    <source>
        <strain evidence="4">B1-8020</strain>
    </source>
</reference>
<dbReference type="Pfam" id="PF01551">
    <property type="entry name" value="Peptidase_M23"/>
    <property type="match status" value="1"/>
</dbReference>
<sequence length="287" mass="31684">MGKQNKEGKEKKDIRYRLALIIDSTHQQIWQATFTKSGIILIATSGLVLFIAIIFSIIAFTPVRTLIPGYPDAMTKRMAVRNAMKIDSLEREIAIWDIYSKNLRNVLTGGIPVNFDSLVTSSAQTIRQSVDTSGFTESDSLLRKEISENEKYNVASGMKDIKSIEGKMFYTPAKGVITQKYNPAIGHPFIDIACTEGATVYSILDGTVISSGWNDETGYTIQIQHPDDIVSVYKHNGKLLKNVGDKVKAGTPIALTGNTGSLSTGPHLHFELWHAGEAIDPEKYINF</sequence>
<feature type="domain" description="M23ase beta-sheet core" evidence="3">
    <location>
        <begin position="187"/>
        <end position="281"/>
    </location>
</feature>
<evidence type="ECO:0000313" key="4">
    <source>
        <dbReference type="EMBL" id="MBO8472659.1"/>
    </source>
</evidence>
<keyword evidence="2" id="KW-1133">Transmembrane helix</keyword>
<evidence type="ECO:0000256" key="1">
    <source>
        <dbReference type="ARBA" id="ARBA00022729"/>
    </source>
</evidence>
<dbReference type="PANTHER" id="PTHR21666">
    <property type="entry name" value="PEPTIDASE-RELATED"/>
    <property type="match status" value="1"/>
</dbReference>
<organism evidence="4 5">
    <name type="scientific">Candidatus Merdivivens pullicola</name>
    <dbReference type="NCBI Taxonomy" id="2840872"/>
    <lineage>
        <taxon>Bacteria</taxon>
        <taxon>Pseudomonadati</taxon>
        <taxon>Bacteroidota</taxon>
        <taxon>Bacteroidia</taxon>
        <taxon>Bacteroidales</taxon>
        <taxon>Muribaculaceae</taxon>
        <taxon>Muribaculaceae incertae sedis</taxon>
        <taxon>Candidatus Merdivivens</taxon>
    </lineage>
</organism>
<keyword evidence="2" id="KW-0472">Membrane</keyword>
<feature type="transmembrane region" description="Helical" evidence="2">
    <location>
        <begin position="39"/>
        <end position="60"/>
    </location>
</feature>
<dbReference type="Proteomes" id="UP000823604">
    <property type="component" value="Unassembled WGS sequence"/>
</dbReference>
<evidence type="ECO:0000259" key="3">
    <source>
        <dbReference type="Pfam" id="PF01551"/>
    </source>
</evidence>
<protein>
    <submittedName>
        <fullName evidence="4">M23 family metallopeptidase</fullName>
    </submittedName>
</protein>
<dbReference type="EMBL" id="JADIMA010000034">
    <property type="protein sequence ID" value="MBO8472659.1"/>
    <property type="molecule type" value="Genomic_DNA"/>
</dbReference>
<proteinExistence type="predicted"/>
<dbReference type="PANTHER" id="PTHR21666:SF289">
    <property type="entry name" value="L-ALA--D-GLU ENDOPEPTIDASE"/>
    <property type="match status" value="1"/>
</dbReference>
<keyword evidence="2" id="KW-0812">Transmembrane</keyword>
<keyword evidence="1" id="KW-0732">Signal</keyword>
<accession>A0A9D9IJH9</accession>
<dbReference type="GO" id="GO:0004222">
    <property type="term" value="F:metalloendopeptidase activity"/>
    <property type="evidence" value="ECO:0007669"/>
    <property type="project" value="TreeGrafter"/>
</dbReference>
<dbReference type="SUPFAM" id="SSF51261">
    <property type="entry name" value="Duplicated hybrid motif"/>
    <property type="match status" value="1"/>
</dbReference>
<name>A0A9D9IJH9_9BACT</name>
<evidence type="ECO:0000313" key="5">
    <source>
        <dbReference type="Proteomes" id="UP000823604"/>
    </source>
</evidence>
<dbReference type="InterPro" id="IPR011055">
    <property type="entry name" value="Dup_hybrid_motif"/>
</dbReference>
<dbReference type="Gene3D" id="2.70.70.10">
    <property type="entry name" value="Glucose Permease (Domain IIA)"/>
    <property type="match status" value="1"/>
</dbReference>
<reference evidence="4" key="1">
    <citation type="submission" date="2020-10" db="EMBL/GenBank/DDBJ databases">
        <authorList>
            <person name="Gilroy R."/>
        </authorList>
    </citation>
    <scope>NUCLEOTIDE SEQUENCE</scope>
    <source>
        <strain evidence="4">B1-8020</strain>
    </source>
</reference>
<gene>
    <name evidence="4" type="ORF">IAB81_03410</name>
</gene>